<reference evidence="1" key="1">
    <citation type="submission" date="2023-01" db="EMBL/GenBank/DDBJ databases">
        <authorList>
            <person name="Van Ghelder C."/>
            <person name="Rancurel C."/>
        </authorList>
    </citation>
    <scope>NUCLEOTIDE SEQUENCE</scope>
    <source>
        <strain evidence="1">CNCM I-4278</strain>
    </source>
</reference>
<accession>A0A9W4XE71</accession>
<proteinExistence type="predicted"/>
<evidence type="ECO:0000313" key="2">
    <source>
        <dbReference type="Proteomes" id="UP001152607"/>
    </source>
</evidence>
<name>A0A9W4XE71_9PLEO</name>
<evidence type="ECO:0000313" key="1">
    <source>
        <dbReference type="EMBL" id="CAI6264758.1"/>
    </source>
</evidence>
<gene>
    <name evidence="1" type="ORF">PDIGIT_LOCUS1492</name>
</gene>
<comment type="caution">
    <text evidence="1">The sequence shown here is derived from an EMBL/GenBank/DDBJ whole genome shotgun (WGS) entry which is preliminary data.</text>
</comment>
<protein>
    <submittedName>
        <fullName evidence="1">Uncharacterized protein</fullName>
    </submittedName>
</protein>
<dbReference type="Proteomes" id="UP001152607">
    <property type="component" value="Unassembled WGS sequence"/>
</dbReference>
<dbReference type="AlphaFoldDB" id="A0A9W4XE71"/>
<sequence length="129" mass="14172">MKEYRKQGSERTAWLVSEADGSASVCWLTSHCFFFSHSNYPVPECDACLLIFARALGTSMSKARPGQAASQPASEAAHISKRLDSSFTHVAEKPESCLTSVVRSYPFFFFRARSAAVHPVKSVPRLPTG</sequence>
<dbReference type="EMBL" id="CAOQHR010000001">
    <property type="protein sequence ID" value="CAI6264758.1"/>
    <property type="molecule type" value="Genomic_DNA"/>
</dbReference>
<keyword evidence="2" id="KW-1185">Reference proteome</keyword>
<organism evidence="1 2">
    <name type="scientific">Periconia digitata</name>
    <dbReference type="NCBI Taxonomy" id="1303443"/>
    <lineage>
        <taxon>Eukaryota</taxon>
        <taxon>Fungi</taxon>
        <taxon>Dikarya</taxon>
        <taxon>Ascomycota</taxon>
        <taxon>Pezizomycotina</taxon>
        <taxon>Dothideomycetes</taxon>
        <taxon>Pleosporomycetidae</taxon>
        <taxon>Pleosporales</taxon>
        <taxon>Massarineae</taxon>
        <taxon>Periconiaceae</taxon>
        <taxon>Periconia</taxon>
    </lineage>
</organism>